<keyword evidence="2" id="KW-1185">Reference proteome</keyword>
<accession>W7YB71</accession>
<gene>
    <name evidence="1" type="ORF">JCM21142_104417</name>
</gene>
<dbReference type="AlphaFoldDB" id="W7YB71"/>
<name>W7YB71_9BACT</name>
<dbReference type="SUPFAM" id="SSF52540">
    <property type="entry name" value="P-loop containing nucleoside triphosphate hydrolases"/>
    <property type="match status" value="1"/>
</dbReference>
<dbReference type="Proteomes" id="UP000019402">
    <property type="component" value="Unassembled WGS sequence"/>
</dbReference>
<dbReference type="eggNOG" id="COG1672">
    <property type="taxonomic scope" value="Bacteria"/>
</dbReference>
<organism evidence="1 2">
    <name type="scientific">Saccharicrinis fermentans DSM 9555 = JCM 21142</name>
    <dbReference type="NCBI Taxonomy" id="869213"/>
    <lineage>
        <taxon>Bacteria</taxon>
        <taxon>Pseudomonadati</taxon>
        <taxon>Bacteroidota</taxon>
        <taxon>Bacteroidia</taxon>
        <taxon>Marinilabiliales</taxon>
        <taxon>Marinilabiliaceae</taxon>
        <taxon>Saccharicrinis</taxon>
    </lineage>
</organism>
<evidence type="ECO:0000313" key="1">
    <source>
        <dbReference type="EMBL" id="GAF05672.1"/>
    </source>
</evidence>
<proteinExistence type="predicted"/>
<evidence type="ECO:0000313" key="2">
    <source>
        <dbReference type="Proteomes" id="UP000019402"/>
    </source>
</evidence>
<comment type="caution">
    <text evidence="1">The sequence shown here is derived from an EMBL/GenBank/DDBJ whole genome shotgun (WGS) entry which is preliminary data.</text>
</comment>
<protein>
    <submittedName>
        <fullName evidence="1">Uncharacterized protein</fullName>
    </submittedName>
</protein>
<reference evidence="1 2" key="1">
    <citation type="journal article" date="2014" name="Genome Announc.">
        <title>Draft Genome Sequence of Cytophaga fermentans JCM 21142T, a Facultative Anaerobe Isolated from Marine Mud.</title>
        <authorList>
            <person name="Starns D."/>
            <person name="Oshima K."/>
            <person name="Suda W."/>
            <person name="Iino T."/>
            <person name="Yuki M."/>
            <person name="Inoue J."/>
            <person name="Kitamura K."/>
            <person name="Iida T."/>
            <person name="Darby A."/>
            <person name="Hattori M."/>
            <person name="Ohkuma M."/>
        </authorList>
    </citation>
    <scope>NUCLEOTIDE SEQUENCE [LARGE SCALE GENOMIC DNA]</scope>
    <source>
        <strain evidence="1 2">JCM 21142</strain>
    </source>
</reference>
<sequence>MASIVQLYHHSFGMVVDQKIADVGQLLEQIGFIYDDYLRQMEHIDAENVDVYALLDIHGQFLNKIQEYNKKSFLLVEEFDAQKRLNQFYDDRDALFLSLSKNIWDDEKEENRRAHKNEATFTKIIKSFKQLRFKIQMRLAKKNAPVSIKKRIPLRYYLVNELYLNVFPDIWLLYKQIILIEIEWLIYFKQSFSQLNNNIGLNQNFDLQACKLIIKEVVDKCSEAKLDVQRFKAEKSNTIAKICALTIKSIEDEYHKLGTYEGRHLKYMRWFTDRNLKKRSTLQKRQLLAWEISLFGISEDWCFDGDLYHIINKTLAACRSKSITVSTDSIGKVSEQLQEVKEKVHSIYHFTGSQLQTQSKNKNFLLHQSQQVSDILSMQKHYLSKVNHTQRLLYVLSEIQQLVISEVDRTKDKRMIFSGEKEWDQMQLSHLTDVYLRELIQFEILPSFSTQMDAFKQIILLKIASYENEILNLIHISAYNFETVSSLLENPEKGRGGEDVASLLKDGETKVLNKLDEIIKQLASLKEMVEEELLQVVGFFGEALSELTENEKVGELNVRLLKAKAIRKTTHFKDLIVGKFQQLSVTGLAKWSVLISKGFKITKQLTKIYSQEEVQAQINNEISVFLSEIANSTEKLPFLYQRLFKLDPIDGGYLYFKRSAEIGDFEYVYLNWLKGRFATLAITAEKGAGITSVLNFVLKGRDIPATIINFQDFNKIYRQDEFIFTLSEILDLTPLNEVDLFIEELNSKKGIIVLEGLQFAYLKKVDGFETLKLLFEIMSKTNKSIFWVCTCTIHAWNYLNKAISIEEYFGHVITLGDFSNDDMVDIVKKRHQVSGYDLVFLKSKADVQNKKMSKLSTSEVQLALEKQYFDVLNSLAKGNLSVALIFWLRSIKRIEKTPCLLAL</sequence>
<dbReference type="EMBL" id="BAMD01000105">
    <property type="protein sequence ID" value="GAF05672.1"/>
    <property type="molecule type" value="Genomic_DNA"/>
</dbReference>
<dbReference type="InterPro" id="IPR027417">
    <property type="entry name" value="P-loop_NTPase"/>
</dbReference>
<dbReference type="STRING" id="869213.GCA_000517085_01384"/>